<dbReference type="RefSeq" id="WP_161353182.1">
    <property type="nucleotide sequence ID" value="NZ_WTUX01000019.1"/>
</dbReference>
<proteinExistence type="predicted"/>
<comment type="caution">
    <text evidence="3">The sequence shown here is derived from an EMBL/GenBank/DDBJ whole genome shotgun (WGS) entry which is preliminary data.</text>
</comment>
<dbReference type="InterPro" id="IPR016071">
    <property type="entry name" value="Staphylococal_nuclease_OB-fold"/>
</dbReference>
<evidence type="ECO:0000259" key="2">
    <source>
        <dbReference type="SMART" id="SM00318"/>
    </source>
</evidence>
<dbReference type="Gene3D" id="2.40.50.90">
    <property type="match status" value="1"/>
</dbReference>
<accession>A0A845M886</accession>
<feature type="signal peptide" evidence="1">
    <location>
        <begin position="1"/>
        <end position="26"/>
    </location>
</feature>
<evidence type="ECO:0000313" key="4">
    <source>
        <dbReference type="Proteomes" id="UP000467322"/>
    </source>
</evidence>
<keyword evidence="1" id="KW-0732">Signal</keyword>
<feature type="chain" id="PRO_5032407736" evidence="1">
    <location>
        <begin position="27"/>
        <end position="174"/>
    </location>
</feature>
<reference evidence="3 4" key="1">
    <citation type="submission" date="2019-12" db="EMBL/GenBank/DDBJ databases">
        <title>Maritimibacter sp. nov. sp. isolated from sea sand.</title>
        <authorList>
            <person name="Kim J."/>
            <person name="Jeong S.E."/>
            <person name="Jung H.S."/>
            <person name="Jeon C.O."/>
        </authorList>
    </citation>
    <scope>NUCLEOTIDE SEQUENCE [LARGE SCALE GENOMIC DNA]</scope>
    <source>
        <strain evidence="3 4">DP07</strain>
    </source>
</reference>
<dbReference type="Proteomes" id="UP000467322">
    <property type="component" value="Unassembled WGS sequence"/>
</dbReference>
<evidence type="ECO:0000313" key="3">
    <source>
        <dbReference type="EMBL" id="MZR14958.1"/>
    </source>
</evidence>
<feature type="domain" description="TNase-like" evidence="2">
    <location>
        <begin position="27"/>
        <end position="154"/>
    </location>
</feature>
<dbReference type="Pfam" id="PF00565">
    <property type="entry name" value="SNase"/>
    <property type="match status" value="1"/>
</dbReference>
<keyword evidence="4" id="KW-1185">Reference proteome</keyword>
<dbReference type="SMART" id="SM00318">
    <property type="entry name" value="SNc"/>
    <property type="match status" value="1"/>
</dbReference>
<name>A0A845M886_9RHOB</name>
<gene>
    <name evidence="3" type="ORF">GQE99_18210</name>
</gene>
<dbReference type="SUPFAM" id="SSF50199">
    <property type="entry name" value="Staphylococcal nuclease"/>
    <property type="match status" value="1"/>
</dbReference>
<organism evidence="3 4">
    <name type="scientific">Maritimibacter harenae</name>
    <dbReference type="NCBI Taxonomy" id="2606218"/>
    <lineage>
        <taxon>Bacteria</taxon>
        <taxon>Pseudomonadati</taxon>
        <taxon>Pseudomonadota</taxon>
        <taxon>Alphaproteobacteria</taxon>
        <taxon>Rhodobacterales</taxon>
        <taxon>Roseobacteraceae</taxon>
        <taxon>Maritimibacter</taxon>
    </lineage>
</organism>
<dbReference type="EMBL" id="WTUX01000019">
    <property type="protein sequence ID" value="MZR14958.1"/>
    <property type="molecule type" value="Genomic_DNA"/>
</dbReference>
<dbReference type="InterPro" id="IPR035437">
    <property type="entry name" value="SNase_OB-fold_sf"/>
</dbReference>
<dbReference type="AlphaFoldDB" id="A0A845M886"/>
<protein>
    <submittedName>
        <fullName evidence="3">Thermonuclease family protein</fullName>
    </submittedName>
</protein>
<sequence length="174" mass="19399">MRHGKSTILSFIFISLSATFALSADAESDPDIVTGDADILDADVIKIGNQRVILWGVDAPERNQSCYKNGQRWGCADAAKRTLELLAGRGEVTCYLTGEPDPFNRRFGVCESGGDQINEEMVRRGMALAFEEQSTDYVDIQMEAIVEERGLWAVDVQFEPPWEFRRANTPGGYR</sequence>
<evidence type="ECO:0000256" key="1">
    <source>
        <dbReference type="SAM" id="SignalP"/>
    </source>
</evidence>